<proteinExistence type="predicted"/>
<dbReference type="InParanoid" id="A0A0C3D9N7"/>
<dbReference type="EMBL" id="KN822101">
    <property type="protein sequence ID" value="KIM57455.1"/>
    <property type="molecule type" value="Genomic_DNA"/>
</dbReference>
<keyword evidence="2" id="KW-1185">Reference proteome</keyword>
<sequence length="54" mass="5748">MDDRHPPTIIVQTTTTSMATNPSTSAATAIATSPAVPTDDNDNVHSFHDSIPWL</sequence>
<dbReference type="HOGENOM" id="CLU_3051773_0_0_1"/>
<accession>A0A0C3D9N7</accession>
<reference evidence="1 2" key="1">
    <citation type="submission" date="2014-04" db="EMBL/GenBank/DDBJ databases">
        <authorList>
            <consortium name="DOE Joint Genome Institute"/>
            <person name="Kuo A."/>
            <person name="Kohler A."/>
            <person name="Nagy L.G."/>
            <person name="Floudas D."/>
            <person name="Copeland A."/>
            <person name="Barry K.W."/>
            <person name="Cichocki N."/>
            <person name="Veneault-Fourrey C."/>
            <person name="LaButti K."/>
            <person name="Lindquist E.A."/>
            <person name="Lipzen A."/>
            <person name="Lundell T."/>
            <person name="Morin E."/>
            <person name="Murat C."/>
            <person name="Sun H."/>
            <person name="Tunlid A."/>
            <person name="Henrissat B."/>
            <person name="Grigoriev I.V."/>
            <person name="Hibbett D.S."/>
            <person name="Martin F."/>
            <person name="Nordberg H.P."/>
            <person name="Cantor M.N."/>
            <person name="Hua S.X."/>
        </authorList>
    </citation>
    <scope>NUCLEOTIDE SEQUENCE [LARGE SCALE GENOMIC DNA]</scope>
    <source>
        <strain evidence="1 2">Foug A</strain>
    </source>
</reference>
<evidence type="ECO:0000313" key="2">
    <source>
        <dbReference type="Proteomes" id="UP000053989"/>
    </source>
</evidence>
<protein>
    <submittedName>
        <fullName evidence="1">Uncharacterized protein</fullName>
    </submittedName>
</protein>
<organism evidence="1 2">
    <name type="scientific">Scleroderma citrinum Foug A</name>
    <dbReference type="NCBI Taxonomy" id="1036808"/>
    <lineage>
        <taxon>Eukaryota</taxon>
        <taxon>Fungi</taxon>
        <taxon>Dikarya</taxon>
        <taxon>Basidiomycota</taxon>
        <taxon>Agaricomycotina</taxon>
        <taxon>Agaricomycetes</taxon>
        <taxon>Agaricomycetidae</taxon>
        <taxon>Boletales</taxon>
        <taxon>Sclerodermatineae</taxon>
        <taxon>Sclerodermataceae</taxon>
        <taxon>Scleroderma</taxon>
    </lineage>
</organism>
<name>A0A0C3D9N7_9AGAM</name>
<reference evidence="2" key="2">
    <citation type="submission" date="2015-01" db="EMBL/GenBank/DDBJ databases">
        <title>Evolutionary Origins and Diversification of the Mycorrhizal Mutualists.</title>
        <authorList>
            <consortium name="DOE Joint Genome Institute"/>
            <consortium name="Mycorrhizal Genomics Consortium"/>
            <person name="Kohler A."/>
            <person name="Kuo A."/>
            <person name="Nagy L.G."/>
            <person name="Floudas D."/>
            <person name="Copeland A."/>
            <person name="Barry K.W."/>
            <person name="Cichocki N."/>
            <person name="Veneault-Fourrey C."/>
            <person name="LaButti K."/>
            <person name="Lindquist E.A."/>
            <person name="Lipzen A."/>
            <person name="Lundell T."/>
            <person name="Morin E."/>
            <person name="Murat C."/>
            <person name="Riley R."/>
            <person name="Ohm R."/>
            <person name="Sun H."/>
            <person name="Tunlid A."/>
            <person name="Henrissat B."/>
            <person name="Grigoriev I.V."/>
            <person name="Hibbett D.S."/>
            <person name="Martin F."/>
        </authorList>
    </citation>
    <scope>NUCLEOTIDE SEQUENCE [LARGE SCALE GENOMIC DNA]</scope>
    <source>
        <strain evidence="2">Foug A</strain>
    </source>
</reference>
<evidence type="ECO:0000313" key="1">
    <source>
        <dbReference type="EMBL" id="KIM57455.1"/>
    </source>
</evidence>
<dbReference type="Proteomes" id="UP000053989">
    <property type="component" value="Unassembled WGS sequence"/>
</dbReference>
<gene>
    <name evidence="1" type="ORF">SCLCIDRAFT_1219515</name>
</gene>
<dbReference type="AlphaFoldDB" id="A0A0C3D9N7"/>